<dbReference type="AntiFam" id="ANF00261">
    <property type="entry name" value="Protein of unknown function (DUF1534)"/>
</dbReference>
<evidence type="ECO:0000313" key="1">
    <source>
        <dbReference type="EMBL" id="RJG12347.1"/>
    </source>
</evidence>
<keyword evidence="2" id="KW-1185">Reference proteome</keyword>
<reference evidence="1 2" key="1">
    <citation type="submission" date="2018-09" db="EMBL/GenBank/DDBJ databases">
        <authorList>
            <person name="Zhu H."/>
        </authorList>
    </citation>
    <scope>NUCLEOTIDE SEQUENCE [LARGE SCALE GENOMIC DNA]</scope>
    <source>
        <strain evidence="1 2">K1S02-6</strain>
    </source>
</reference>
<comment type="caution">
    <text evidence="1">The sequence shown here is derived from an EMBL/GenBank/DDBJ whole genome shotgun (WGS) entry which is preliminary data.</text>
</comment>
<organism evidence="1 2">
    <name type="scientific">Pseudomonas cavernicola</name>
    <dbReference type="NCBI Taxonomy" id="2320866"/>
    <lineage>
        <taxon>Bacteria</taxon>
        <taxon>Pseudomonadati</taxon>
        <taxon>Pseudomonadota</taxon>
        <taxon>Gammaproteobacteria</taxon>
        <taxon>Pseudomonadales</taxon>
        <taxon>Pseudomonadaceae</taxon>
        <taxon>Pseudomonas</taxon>
    </lineage>
</organism>
<dbReference type="EMBL" id="QYUR01000002">
    <property type="protein sequence ID" value="RJG12347.1"/>
    <property type="molecule type" value="Genomic_DNA"/>
</dbReference>
<gene>
    <name evidence="1" type="ORF">D3879_03350</name>
</gene>
<proteinExistence type="predicted"/>
<evidence type="ECO:0000313" key="2">
    <source>
        <dbReference type="Proteomes" id="UP000284021"/>
    </source>
</evidence>
<dbReference type="AlphaFoldDB" id="A0A418XIT2"/>
<accession>A0A418XIT2</accession>
<dbReference type="Proteomes" id="UP000284021">
    <property type="component" value="Unassembled WGS sequence"/>
</dbReference>
<name>A0A418XIT2_9PSED</name>
<protein>
    <submittedName>
        <fullName evidence="1">DUF1534 domain-containing protein</fullName>
    </submittedName>
</protein>
<sequence length="56" mass="6265">MCVLRWGISLIVPTLQRGNAACDALRHRRRAGRGASGEAFPRRAWERSDVHVLPTP</sequence>